<evidence type="ECO:0000259" key="1">
    <source>
        <dbReference type="PROSITE" id="PS51335"/>
    </source>
</evidence>
<reference evidence="2" key="1">
    <citation type="submission" date="2021-01" db="EMBL/GenBank/DDBJ databases">
        <authorList>
            <person name="Corre E."/>
            <person name="Pelletier E."/>
            <person name="Niang G."/>
            <person name="Scheremetjew M."/>
            <person name="Finn R."/>
            <person name="Kale V."/>
            <person name="Holt S."/>
            <person name="Cochrane G."/>
            <person name="Meng A."/>
            <person name="Brown T."/>
            <person name="Cohen L."/>
        </authorList>
    </citation>
    <scope>NUCLEOTIDE SEQUENCE</scope>
    <source>
        <strain evidence="2">CCMP2078</strain>
    </source>
</reference>
<accession>A0A7R9Y8H4</accession>
<feature type="domain" description="ELMO" evidence="1">
    <location>
        <begin position="86"/>
        <end position="276"/>
    </location>
</feature>
<dbReference type="PANTHER" id="PTHR12771:SF51">
    <property type="entry name" value="LD01482P"/>
    <property type="match status" value="1"/>
</dbReference>
<dbReference type="Pfam" id="PF04727">
    <property type="entry name" value="ELMO_CED12"/>
    <property type="match status" value="1"/>
</dbReference>
<sequence>MTALEYSQEPLHGGALALAEFFGLVTPQDFAEFGRIHPKPILVQQREENWVHKPILEGDINVPVVLEVLHMLRERRAENCKQLDGKETDLLLRLWQSLVPEESADSISAPEADGERRITPSSSWKSLGFQGIDPATDFRSMGGLALRMLVYFAEERTESARTALEMSHRQPAWYPFATAGINIAAFVLHLAQTRALDPLLHAALAVHSATVCFGLGVTEPKSERTEDAEIGMEAIYDLFSDCFEDWAATWAASESTSPMDFPSVFQDFRKRWENRYPQPETREPASGWS</sequence>
<proteinExistence type="predicted"/>
<dbReference type="InterPro" id="IPR050868">
    <property type="entry name" value="ELMO_domain-containing"/>
</dbReference>
<evidence type="ECO:0000313" key="2">
    <source>
        <dbReference type="EMBL" id="CAD8250732.1"/>
    </source>
</evidence>
<dbReference type="PANTHER" id="PTHR12771">
    <property type="entry name" value="ENGULFMENT AND CELL MOTILITY"/>
    <property type="match status" value="1"/>
</dbReference>
<organism evidence="2">
    <name type="scientific">Pinguiococcus pyrenoidosus</name>
    <dbReference type="NCBI Taxonomy" id="172671"/>
    <lineage>
        <taxon>Eukaryota</taxon>
        <taxon>Sar</taxon>
        <taxon>Stramenopiles</taxon>
        <taxon>Ochrophyta</taxon>
        <taxon>Pinguiophyceae</taxon>
        <taxon>Pinguiochrysidales</taxon>
        <taxon>Pinguiochrysidaceae</taxon>
        <taxon>Pinguiococcus</taxon>
    </lineage>
</organism>
<dbReference type="AlphaFoldDB" id="A0A7R9Y8H4"/>
<dbReference type="InterPro" id="IPR006816">
    <property type="entry name" value="ELMO_dom"/>
</dbReference>
<name>A0A7R9Y8H4_9STRA</name>
<dbReference type="PROSITE" id="PS51335">
    <property type="entry name" value="ELMO"/>
    <property type="match status" value="1"/>
</dbReference>
<gene>
    <name evidence="2" type="ORF">PPYR1160_LOCUS222</name>
</gene>
<dbReference type="EMBL" id="HBEA01000272">
    <property type="protein sequence ID" value="CAD8250732.1"/>
    <property type="molecule type" value="Transcribed_RNA"/>
</dbReference>
<protein>
    <recommendedName>
        <fullName evidence="1">ELMO domain-containing protein</fullName>
    </recommendedName>
</protein>